<keyword evidence="2" id="KW-1185">Reference proteome</keyword>
<dbReference type="InterPro" id="IPR021293">
    <property type="entry name" value="DUF2865"/>
</dbReference>
<dbReference type="Pfam" id="PF11064">
    <property type="entry name" value="DUF2865"/>
    <property type="match status" value="1"/>
</dbReference>
<dbReference type="RefSeq" id="WP_238272202.1">
    <property type="nucleotide sequence ID" value="NZ_BPQG01000032.1"/>
</dbReference>
<protein>
    <recommendedName>
        <fullName evidence="3">DUF2865 domain-containing protein</fullName>
    </recommendedName>
</protein>
<comment type="caution">
    <text evidence="1">The sequence shown here is derived from an EMBL/GenBank/DDBJ whole genome shotgun (WGS) entry which is preliminary data.</text>
</comment>
<evidence type="ECO:0000313" key="2">
    <source>
        <dbReference type="Proteomes" id="UP001055117"/>
    </source>
</evidence>
<sequence length="310" mass="33047">MIGTAVAGLILGLGSVTIGSSLVQASERGGLFDFFQELFAPALPQPAPQVHRPGRYANLPDGRRLGVPRPLYHTPRPVADLALGRSRRARARARSERAAPVAVAVASTGRRTVCVRMCDGYLFPLGTLGARADMPVHEAACAAACPGAPTNVYTLGARETELDRAISPQGLPYRASALANIYRQRRVENCSCQAAPGTTPLPVANDLTLRKGDVVATHDSADVVTRSRSGSVALVDFRQAAITRGQSRRIEAKVGAIRRDAEARVFRRTLRTAERASLVQVASVGDGFRIPARAVGGQNEIRVVTPSPFR</sequence>
<dbReference type="EMBL" id="BPQG01000032">
    <property type="protein sequence ID" value="GJD44376.1"/>
    <property type="molecule type" value="Genomic_DNA"/>
</dbReference>
<dbReference type="Proteomes" id="UP001055117">
    <property type="component" value="Unassembled WGS sequence"/>
</dbReference>
<proteinExistence type="predicted"/>
<reference evidence="1 2" key="1">
    <citation type="journal article" date="2021" name="Front. Microbiol.">
        <title>Comprehensive Comparative Genomics and Phenotyping of Methylobacterium Species.</title>
        <authorList>
            <person name="Alessa O."/>
            <person name="Ogura Y."/>
            <person name="Fujitani Y."/>
            <person name="Takami H."/>
            <person name="Hayashi T."/>
            <person name="Sahin N."/>
            <person name="Tani A."/>
        </authorList>
    </citation>
    <scope>NUCLEOTIDE SEQUENCE [LARGE SCALE GENOMIC DNA]</scope>
    <source>
        <strain evidence="1 2">DSM 23679</strain>
    </source>
</reference>
<gene>
    <name evidence="1" type="ORF">AFCDBAGC_2243</name>
</gene>
<name>A0ABQ4QHZ5_9HYPH</name>
<evidence type="ECO:0008006" key="3">
    <source>
        <dbReference type="Google" id="ProtNLM"/>
    </source>
</evidence>
<organism evidence="1 2">
    <name type="scientific">Methylobacterium cerastii</name>
    <dbReference type="NCBI Taxonomy" id="932741"/>
    <lineage>
        <taxon>Bacteria</taxon>
        <taxon>Pseudomonadati</taxon>
        <taxon>Pseudomonadota</taxon>
        <taxon>Alphaproteobacteria</taxon>
        <taxon>Hyphomicrobiales</taxon>
        <taxon>Methylobacteriaceae</taxon>
        <taxon>Methylobacterium</taxon>
    </lineage>
</organism>
<accession>A0ABQ4QHZ5</accession>
<evidence type="ECO:0000313" key="1">
    <source>
        <dbReference type="EMBL" id="GJD44376.1"/>
    </source>
</evidence>